<feature type="compositionally biased region" description="Low complexity" evidence="12">
    <location>
        <begin position="27"/>
        <end position="39"/>
    </location>
</feature>
<dbReference type="InterPro" id="IPR027417">
    <property type="entry name" value="P-loop_NTPase"/>
</dbReference>
<name>A0A6A7G187_9CRUS</name>
<dbReference type="EMBL" id="IACT01004653">
    <property type="protein sequence ID" value="LAC23835.1"/>
    <property type="molecule type" value="mRNA"/>
</dbReference>
<evidence type="ECO:0000313" key="14">
    <source>
        <dbReference type="EMBL" id="LAC23835.1"/>
    </source>
</evidence>
<feature type="region of interest" description="Disordered" evidence="12">
    <location>
        <begin position="1"/>
        <end position="63"/>
    </location>
</feature>
<dbReference type="PANTHER" id="PTHR47971">
    <property type="entry name" value="KINESIN-RELATED PROTEIN 6"/>
    <property type="match status" value="1"/>
</dbReference>
<dbReference type="AlphaFoldDB" id="A0A6A7G187"/>
<evidence type="ECO:0000256" key="8">
    <source>
        <dbReference type="ARBA" id="ARBA00023212"/>
    </source>
</evidence>
<keyword evidence="8" id="KW-0206">Cytoskeleton</keyword>
<feature type="binding site" evidence="10">
    <location>
        <begin position="235"/>
        <end position="242"/>
    </location>
    <ligand>
        <name>ATP</name>
        <dbReference type="ChEBI" id="CHEBI:30616"/>
    </ligand>
</feature>
<keyword evidence="4 10" id="KW-0547">Nucleotide-binding</keyword>
<comment type="subcellular location">
    <subcellularLocation>
        <location evidence="1">Cytoplasm</location>
        <location evidence="1">Cytoskeleton</location>
        <location evidence="1">Spindle pole</location>
    </subcellularLocation>
</comment>
<dbReference type="PROSITE" id="PS50067">
    <property type="entry name" value="KINESIN_MOTOR_2"/>
    <property type="match status" value="1"/>
</dbReference>
<feature type="compositionally biased region" description="Basic and acidic residues" evidence="12">
    <location>
        <begin position="467"/>
        <end position="476"/>
    </location>
</feature>
<keyword evidence="7 10" id="KW-0505">Motor protein</keyword>
<dbReference type="CDD" id="cd01367">
    <property type="entry name" value="KISc_KIF2_like"/>
    <property type="match status" value="1"/>
</dbReference>
<accession>A0A6A7G187</accession>
<evidence type="ECO:0000256" key="5">
    <source>
        <dbReference type="ARBA" id="ARBA00022829"/>
    </source>
</evidence>
<evidence type="ECO:0000256" key="6">
    <source>
        <dbReference type="ARBA" id="ARBA00022840"/>
    </source>
</evidence>
<dbReference type="Pfam" id="PF00225">
    <property type="entry name" value="Kinesin"/>
    <property type="match status" value="1"/>
</dbReference>
<dbReference type="GO" id="GO:0005828">
    <property type="term" value="C:kinetochore microtubule"/>
    <property type="evidence" value="ECO:0007669"/>
    <property type="project" value="UniProtKB-ARBA"/>
</dbReference>
<evidence type="ECO:0000256" key="3">
    <source>
        <dbReference type="ARBA" id="ARBA00022701"/>
    </source>
</evidence>
<evidence type="ECO:0000256" key="7">
    <source>
        <dbReference type="ARBA" id="ARBA00023175"/>
    </source>
</evidence>
<dbReference type="GO" id="GO:0000922">
    <property type="term" value="C:spindle pole"/>
    <property type="evidence" value="ECO:0007669"/>
    <property type="project" value="UniProtKB-SubCell"/>
</dbReference>
<feature type="region of interest" description="Disordered" evidence="12">
    <location>
        <begin position="93"/>
        <end position="127"/>
    </location>
</feature>
<dbReference type="SUPFAM" id="SSF52540">
    <property type="entry name" value="P-loop containing nucleoside triphosphate hydrolases"/>
    <property type="match status" value="1"/>
</dbReference>
<keyword evidence="5" id="KW-0159">Chromosome partition</keyword>
<comment type="similarity">
    <text evidence="9">Belongs to the TRAFAC class myosin-kinesin ATPase superfamily. Kinesin family. KIN-13 subfamily.</text>
</comment>
<feature type="compositionally biased region" description="Polar residues" evidence="12">
    <location>
        <begin position="109"/>
        <end position="120"/>
    </location>
</feature>
<protein>
    <recommendedName>
        <fullName evidence="11">Kinesin-like protein</fullName>
    </recommendedName>
</protein>
<dbReference type="InterPro" id="IPR036961">
    <property type="entry name" value="Kinesin_motor_dom_sf"/>
</dbReference>
<dbReference type="InterPro" id="IPR019821">
    <property type="entry name" value="Kinesin_motor_CS"/>
</dbReference>
<dbReference type="FunFam" id="3.40.850.10:FF:000012">
    <property type="entry name" value="Kinesin-like protein"/>
    <property type="match status" value="1"/>
</dbReference>
<evidence type="ECO:0000256" key="2">
    <source>
        <dbReference type="ARBA" id="ARBA00022490"/>
    </source>
</evidence>
<dbReference type="Gene3D" id="3.40.850.10">
    <property type="entry name" value="Kinesin motor domain"/>
    <property type="match status" value="1"/>
</dbReference>
<sequence length="630" mass="71753">MNSVGSQEQRSKKIVAKQMPSQRSGASPPMRSEPPSESRATSKKRRAQSKISKPPIRSRGGIVRVGSLQDFSLRRKFNPDDFGELRKISPRTVSRTENANEEGLKAEISSPTQSEQLQGKDSNHPPEISVQNGVPMQKLARKSNISVCVRKRPMNQQELRQNEVDITDVFPTEHSILINEPRVKVDLTKYTECHEFVFDYVYSERSTNEQIYEDTTHPLVNVIFEKGHATCFAYGQTGTGKTYTMLGCSAKQPGIYVLAGRDIYKMMIRPEFRNLSVYVSFFEIYGGKLYDLLNGRRKLCPREDARGKVVITGLQERKCDQLENLTNLIEYGNNIRSTGQTGANIDSSRSHAVLRISLKTDQQKLHGRFSFIDLAGSERGADTIQQDRRTRLEGAEINKSLLALKECIRALDQDHVHLPFRGSKLTQVLKESFMGNSRTVMIANISPSSKCCEHTLNTLRYADRVKELKKDKDSPGVRKNAYMPHLPNQPSTKSRDESKRIKPSTDEEPGRIISPRSQEEERVQSEMIATHSHLVEELIKEEETISKSHKKHIDLTLKLAKEDMELLKRFDKLECSVDEYVNQLDDILTRKLDSIIDLKDKVSVFRGTLNAEERLSQDFSEFKKQSCNKM</sequence>
<dbReference type="GO" id="GO:0008017">
    <property type="term" value="F:microtubule binding"/>
    <property type="evidence" value="ECO:0007669"/>
    <property type="project" value="InterPro"/>
</dbReference>
<dbReference type="InterPro" id="IPR001752">
    <property type="entry name" value="Kinesin_motor_dom"/>
</dbReference>
<evidence type="ECO:0000256" key="12">
    <source>
        <dbReference type="SAM" id="MobiDB-lite"/>
    </source>
</evidence>
<dbReference type="InterPro" id="IPR027640">
    <property type="entry name" value="Kinesin-like_fam"/>
</dbReference>
<keyword evidence="6 10" id="KW-0067">ATP-binding</keyword>
<feature type="compositionally biased region" description="Basic and acidic residues" evidence="12">
    <location>
        <begin position="493"/>
        <end position="510"/>
    </location>
</feature>
<reference evidence="14" key="1">
    <citation type="submission" date="2017-11" db="EMBL/GenBank/DDBJ databases">
        <title>The sensing device of the deep-sea amphipod.</title>
        <authorList>
            <person name="Kobayashi H."/>
            <person name="Nagahama T."/>
            <person name="Arai W."/>
            <person name="Sasagawa Y."/>
            <person name="Umeda M."/>
            <person name="Hayashi T."/>
            <person name="Nikaido I."/>
            <person name="Watanabe H."/>
            <person name="Oguri K."/>
            <person name="Kitazato H."/>
            <person name="Fujioka K."/>
            <person name="Kido Y."/>
            <person name="Takami H."/>
        </authorList>
    </citation>
    <scope>NUCLEOTIDE SEQUENCE</scope>
    <source>
        <tissue evidence="14">Whole body</tissue>
    </source>
</reference>
<evidence type="ECO:0000256" key="10">
    <source>
        <dbReference type="PROSITE-ProRule" id="PRU00283"/>
    </source>
</evidence>
<dbReference type="GO" id="GO:0007018">
    <property type="term" value="P:microtubule-based movement"/>
    <property type="evidence" value="ECO:0007669"/>
    <property type="project" value="InterPro"/>
</dbReference>
<dbReference type="GO" id="GO:0003777">
    <property type="term" value="F:microtubule motor activity"/>
    <property type="evidence" value="ECO:0007669"/>
    <property type="project" value="InterPro"/>
</dbReference>
<dbReference type="GO" id="GO:0005524">
    <property type="term" value="F:ATP binding"/>
    <property type="evidence" value="ECO:0007669"/>
    <property type="project" value="UniProtKB-UniRule"/>
</dbReference>
<evidence type="ECO:0000256" key="9">
    <source>
        <dbReference type="ARBA" id="ARBA00061030"/>
    </source>
</evidence>
<dbReference type="PRINTS" id="PR00380">
    <property type="entry name" value="KINESINHEAVY"/>
</dbReference>
<dbReference type="GO" id="GO:0007059">
    <property type="term" value="P:chromosome segregation"/>
    <property type="evidence" value="ECO:0007669"/>
    <property type="project" value="UniProtKB-KW"/>
</dbReference>
<keyword evidence="3 11" id="KW-0493">Microtubule</keyword>
<feature type="domain" description="Kinesin motor" evidence="13">
    <location>
        <begin position="144"/>
        <end position="468"/>
    </location>
</feature>
<evidence type="ECO:0000256" key="11">
    <source>
        <dbReference type="RuleBase" id="RU000394"/>
    </source>
</evidence>
<dbReference type="GO" id="GO:0007019">
    <property type="term" value="P:microtubule depolymerization"/>
    <property type="evidence" value="ECO:0007669"/>
    <property type="project" value="TreeGrafter"/>
</dbReference>
<organism evidence="14">
    <name type="scientific">Hirondellea gigas</name>
    <dbReference type="NCBI Taxonomy" id="1518452"/>
    <lineage>
        <taxon>Eukaryota</taxon>
        <taxon>Metazoa</taxon>
        <taxon>Ecdysozoa</taxon>
        <taxon>Arthropoda</taxon>
        <taxon>Crustacea</taxon>
        <taxon>Multicrustacea</taxon>
        <taxon>Malacostraca</taxon>
        <taxon>Eumalacostraca</taxon>
        <taxon>Peracarida</taxon>
        <taxon>Amphipoda</taxon>
        <taxon>Amphilochidea</taxon>
        <taxon>Lysianassida</taxon>
        <taxon>Lysianassidira</taxon>
        <taxon>Lysianassoidea</taxon>
        <taxon>Lysianassidae</taxon>
        <taxon>Hirondellea</taxon>
    </lineage>
</organism>
<dbReference type="PANTHER" id="PTHR47971:SF8">
    <property type="entry name" value="KINESIN-LIKE PROTEIN"/>
    <property type="match status" value="1"/>
</dbReference>
<feature type="region of interest" description="Disordered" evidence="12">
    <location>
        <begin position="467"/>
        <end position="524"/>
    </location>
</feature>
<evidence type="ECO:0000256" key="4">
    <source>
        <dbReference type="ARBA" id="ARBA00022741"/>
    </source>
</evidence>
<keyword evidence="2" id="KW-0963">Cytoplasm</keyword>
<dbReference type="SMART" id="SM00129">
    <property type="entry name" value="KISc"/>
    <property type="match status" value="1"/>
</dbReference>
<evidence type="ECO:0000259" key="13">
    <source>
        <dbReference type="PROSITE" id="PS50067"/>
    </source>
</evidence>
<dbReference type="PROSITE" id="PS00411">
    <property type="entry name" value="KINESIN_MOTOR_1"/>
    <property type="match status" value="1"/>
</dbReference>
<evidence type="ECO:0000256" key="1">
    <source>
        <dbReference type="ARBA" id="ARBA00004647"/>
    </source>
</evidence>
<proteinExistence type="evidence at transcript level"/>